<keyword evidence="1" id="KW-0732">Signal</keyword>
<evidence type="ECO:0000313" key="2">
    <source>
        <dbReference type="EMBL" id="GJD39955.1"/>
    </source>
</evidence>
<gene>
    <name evidence="2" type="ORF">OICFNHDK_2419</name>
</gene>
<organism evidence="2 3">
    <name type="scientific">Methylobacterium bullatum</name>
    <dbReference type="NCBI Taxonomy" id="570505"/>
    <lineage>
        <taxon>Bacteria</taxon>
        <taxon>Pseudomonadati</taxon>
        <taxon>Pseudomonadota</taxon>
        <taxon>Alphaproteobacteria</taxon>
        <taxon>Hyphomicrobiales</taxon>
        <taxon>Methylobacteriaceae</taxon>
        <taxon>Methylobacterium</taxon>
    </lineage>
</organism>
<proteinExistence type="predicted"/>
<evidence type="ECO:0008006" key="4">
    <source>
        <dbReference type="Google" id="ProtNLM"/>
    </source>
</evidence>
<dbReference type="Proteomes" id="UP001055307">
    <property type="component" value="Unassembled WGS sequence"/>
</dbReference>
<dbReference type="EMBL" id="BPQF01000011">
    <property type="protein sequence ID" value="GJD39955.1"/>
    <property type="molecule type" value="Genomic_DNA"/>
</dbReference>
<dbReference type="Pfam" id="PF13557">
    <property type="entry name" value="Phenol_MetA_deg"/>
    <property type="match status" value="1"/>
</dbReference>
<protein>
    <recommendedName>
        <fullName evidence="4">CoxB-like protein</fullName>
    </recommendedName>
</protein>
<feature type="chain" id="PRO_5043876192" description="CoxB-like protein" evidence="1">
    <location>
        <begin position="33"/>
        <end position="300"/>
    </location>
</feature>
<dbReference type="RefSeq" id="WP_192215821.1">
    <property type="nucleotide sequence ID" value="NZ_BPQF01000011.1"/>
</dbReference>
<feature type="signal peptide" evidence="1">
    <location>
        <begin position="1"/>
        <end position="32"/>
    </location>
</feature>
<sequence length="300" mass="31990">MIHGFRYAASTLGLTLCVGLGLTTLASGPAQAGSAAQPGQTVGLPVGAQLPVGLYFVNTSSFGIRDTRPFDSESNINLPTFLWATPWSLLGARLNLVAIQPVVASSPRGTPYQSGIGQPLLAAQLAWNLGNDIGVSYLFGGYLPIETSFLTQNASLSHRFAATYSGNGFNLTANLLYGVFVDPVTAQGVVYPDYLNLDLTATKKFGKWEVGPVAFASTDLPTRFPGYRRQGQIAVGGLVGYNFGPVNVQAYVTRDVAERNYGGRETRGWLRLIVPIYKESTNSAAPSIPLIPLSGRQSLR</sequence>
<evidence type="ECO:0000256" key="1">
    <source>
        <dbReference type="SAM" id="SignalP"/>
    </source>
</evidence>
<dbReference type="AlphaFoldDB" id="A0AAV4Z8P7"/>
<dbReference type="InterPro" id="IPR025737">
    <property type="entry name" value="FApF"/>
</dbReference>
<reference evidence="2" key="2">
    <citation type="submission" date="2021-08" db="EMBL/GenBank/DDBJ databases">
        <authorList>
            <person name="Tani A."/>
            <person name="Ola A."/>
            <person name="Ogura Y."/>
            <person name="Katsura K."/>
            <person name="Hayashi T."/>
        </authorList>
    </citation>
    <scope>NUCLEOTIDE SEQUENCE</scope>
    <source>
        <strain evidence="2">DSM 21893</strain>
    </source>
</reference>
<keyword evidence="3" id="KW-1185">Reference proteome</keyword>
<name>A0AAV4Z8P7_9HYPH</name>
<comment type="caution">
    <text evidence="2">The sequence shown here is derived from an EMBL/GenBank/DDBJ whole genome shotgun (WGS) entry which is preliminary data.</text>
</comment>
<evidence type="ECO:0000313" key="3">
    <source>
        <dbReference type="Proteomes" id="UP001055307"/>
    </source>
</evidence>
<accession>A0AAV4Z8P7</accession>
<reference evidence="2" key="1">
    <citation type="journal article" date="2016" name="Front. Microbiol.">
        <title>Genome Sequence of the Piezophilic, Mesophilic Sulfate-Reducing Bacterium Desulfovibrio indicus J2T.</title>
        <authorList>
            <person name="Cao J."/>
            <person name="Maignien L."/>
            <person name="Shao Z."/>
            <person name="Alain K."/>
            <person name="Jebbar M."/>
        </authorList>
    </citation>
    <scope>NUCLEOTIDE SEQUENCE</scope>
    <source>
        <strain evidence="2">DSM 21893</strain>
    </source>
</reference>